<gene>
    <name evidence="5" type="ORF">AB3X52_16335</name>
</gene>
<feature type="domain" description="DinB-like" evidence="3">
    <location>
        <begin position="57"/>
        <end position="172"/>
    </location>
</feature>
<accession>A0ABV3T1V8</accession>
<evidence type="ECO:0000313" key="6">
    <source>
        <dbReference type="Proteomes" id="UP001556631"/>
    </source>
</evidence>
<keyword evidence="2 5" id="KW-0808">Transferase</keyword>
<proteinExistence type="predicted"/>
<dbReference type="EC" id="2.1.1.222" evidence="5"/>
<evidence type="ECO:0000313" key="5">
    <source>
        <dbReference type="EMBL" id="MEX0429192.1"/>
    </source>
</evidence>
<comment type="caution">
    <text evidence="5">The sequence shown here is derived from an EMBL/GenBank/DDBJ whole genome shotgun (WGS) entry which is preliminary data.</text>
</comment>
<dbReference type="SUPFAM" id="SSF53335">
    <property type="entry name" value="S-adenosyl-L-methionine-dependent methyltransferases"/>
    <property type="match status" value="1"/>
</dbReference>
<dbReference type="PANTHER" id="PTHR43861">
    <property type="entry name" value="TRANS-ACONITATE 2-METHYLTRANSFERASE-RELATED"/>
    <property type="match status" value="1"/>
</dbReference>
<name>A0ABV3T1V8_9ACTN</name>
<dbReference type="RefSeq" id="WP_367995159.1">
    <property type="nucleotide sequence ID" value="NZ_JBFPJR010000035.1"/>
</dbReference>
<dbReference type="EC" id="2.1.1.64" evidence="5"/>
<sequence length="379" mass="41428">MTSPAAIEPDTKDWTWVLDRPCPACGYVAGAVTADRLAPTIRDNATAWAGFLAAPMVRDRPAPTTWSILEYACHVRDVHRRFAERVRLMLTEDGPVFANWDQDATAVEDRYGEQDPATVTEELLDAADAAAARYESVPPDAWARPGLRDNGSAFTIESLGRYHLHDVVHHLHDVRSAAKDATIAAYEASAGVYGRDEIDESLRSVLDRFLAMLQPAAHVLEIGSGHGRDARALEAGGARVRRTDVTPGFVERLRQDGYAAVVLDPLGDDLRDPAAPDMPYDAVWASACLVHVARADLPVVLRRLAAVTRTGGALHVSLKEGDDEEWSVHGTVAAPRLFVYWREGPLRAALADAGWDVVEIGHSDGLRGDVWLDVLARRR</sequence>
<dbReference type="Pfam" id="PF12867">
    <property type="entry name" value="DinB_2"/>
    <property type="match status" value="1"/>
</dbReference>
<dbReference type="Pfam" id="PF13649">
    <property type="entry name" value="Methyltransf_25"/>
    <property type="match status" value="1"/>
</dbReference>
<reference evidence="5 6" key="1">
    <citation type="submission" date="2024-07" db="EMBL/GenBank/DDBJ databases">
        <authorList>
            <person name="Lee S."/>
            <person name="Kang M."/>
        </authorList>
    </citation>
    <scope>NUCLEOTIDE SEQUENCE [LARGE SCALE GENOMIC DNA]</scope>
    <source>
        <strain evidence="5 6">DS6</strain>
    </source>
</reference>
<dbReference type="InterPro" id="IPR041698">
    <property type="entry name" value="Methyltransf_25"/>
</dbReference>
<dbReference type="GO" id="GO:0061542">
    <property type="term" value="F:3-demethylubiquinol 3-O-methyltransferase activity"/>
    <property type="evidence" value="ECO:0007669"/>
    <property type="project" value="UniProtKB-EC"/>
</dbReference>
<dbReference type="EMBL" id="JBFPJR010000035">
    <property type="protein sequence ID" value="MEX0429192.1"/>
    <property type="molecule type" value="Genomic_DNA"/>
</dbReference>
<evidence type="ECO:0000256" key="1">
    <source>
        <dbReference type="ARBA" id="ARBA00022603"/>
    </source>
</evidence>
<feature type="domain" description="Methyltransferase" evidence="4">
    <location>
        <begin position="219"/>
        <end position="312"/>
    </location>
</feature>
<dbReference type="GO" id="GO:0032259">
    <property type="term" value="P:methylation"/>
    <property type="evidence" value="ECO:0007669"/>
    <property type="project" value="UniProtKB-KW"/>
</dbReference>
<dbReference type="InterPro" id="IPR029063">
    <property type="entry name" value="SAM-dependent_MTases_sf"/>
</dbReference>
<dbReference type="GO" id="GO:0102208">
    <property type="term" value="F:2-polyprenyl-6-hydroxyphenol methylase activity"/>
    <property type="evidence" value="ECO:0007669"/>
    <property type="project" value="UniProtKB-EC"/>
</dbReference>
<keyword evidence="6" id="KW-1185">Reference proteome</keyword>
<evidence type="ECO:0000259" key="4">
    <source>
        <dbReference type="Pfam" id="PF13649"/>
    </source>
</evidence>
<protein>
    <submittedName>
        <fullName evidence="5">Class I SAM-dependent methyltransferase</fullName>
        <ecNumber evidence="5">2.1.1.222</ecNumber>
        <ecNumber evidence="5">2.1.1.64</ecNumber>
    </submittedName>
</protein>
<organism evidence="5 6">
    <name type="scientific">Nocardioides eburneus</name>
    <dbReference type="NCBI Taxonomy" id="3231482"/>
    <lineage>
        <taxon>Bacteria</taxon>
        <taxon>Bacillati</taxon>
        <taxon>Actinomycetota</taxon>
        <taxon>Actinomycetes</taxon>
        <taxon>Propionibacteriales</taxon>
        <taxon>Nocardioidaceae</taxon>
        <taxon>Nocardioides</taxon>
    </lineage>
</organism>
<keyword evidence="1 5" id="KW-0489">Methyltransferase</keyword>
<evidence type="ECO:0000256" key="2">
    <source>
        <dbReference type="ARBA" id="ARBA00022679"/>
    </source>
</evidence>
<dbReference type="InterPro" id="IPR024775">
    <property type="entry name" value="DinB-like"/>
</dbReference>
<dbReference type="Gene3D" id="1.20.120.450">
    <property type="entry name" value="dinb family like domain"/>
    <property type="match status" value="1"/>
</dbReference>
<dbReference type="Proteomes" id="UP001556631">
    <property type="component" value="Unassembled WGS sequence"/>
</dbReference>
<dbReference type="InterPro" id="IPR034660">
    <property type="entry name" value="DinB/YfiT-like"/>
</dbReference>
<dbReference type="Gene3D" id="3.40.50.150">
    <property type="entry name" value="Vaccinia Virus protein VP39"/>
    <property type="match status" value="1"/>
</dbReference>
<evidence type="ECO:0000259" key="3">
    <source>
        <dbReference type="Pfam" id="PF12867"/>
    </source>
</evidence>
<dbReference type="PANTHER" id="PTHR43861:SF1">
    <property type="entry name" value="TRANS-ACONITATE 2-METHYLTRANSFERASE"/>
    <property type="match status" value="1"/>
</dbReference>
<dbReference type="CDD" id="cd02440">
    <property type="entry name" value="AdoMet_MTases"/>
    <property type="match status" value="1"/>
</dbReference>
<dbReference type="SUPFAM" id="SSF109854">
    <property type="entry name" value="DinB/YfiT-like putative metalloenzymes"/>
    <property type="match status" value="1"/>
</dbReference>